<gene>
    <name evidence="1" type="ORF">FH965_06500</name>
</gene>
<evidence type="ECO:0000313" key="2">
    <source>
        <dbReference type="Proteomes" id="UP000316806"/>
    </source>
</evidence>
<name>A0A516R3N4_STRST</name>
<sequence>MTGQFRIKLFYPSGTFKGYLNRNGDNWAIISQDPLTLEFYEWNGVTYYKIPGESRYLSVSNSAYGGFYGWSGATSFRLNDDKELVSNYNEKLASFRNGEPWLFFWDEYNIFKVEFEKV</sequence>
<organism evidence="1 2">
    <name type="scientific">Streptomyces spectabilis</name>
    <dbReference type="NCBI Taxonomy" id="68270"/>
    <lineage>
        <taxon>Bacteria</taxon>
        <taxon>Bacillati</taxon>
        <taxon>Actinomycetota</taxon>
        <taxon>Actinomycetes</taxon>
        <taxon>Kitasatosporales</taxon>
        <taxon>Streptomycetaceae</taxon>
        <taxon>Streptomyces</taxon>
    </lineage>
</organism>
<proteinExistence type="predicted"/>
<evidence type="ECO:0000313" key="1">
    <source>
        <dbReference type="EMBL" id="QDQ10252.1"/>
    </source>
</evidence>
<protein>
    <submittedName>
        <fullName evidence="1">Uncharacterized protein</fullName>
    </submittedName>
</protein>
<dbReference type="AlphaFoldDB" id="A0A516R3N4"/>
<dbReference type="RefSeq" id="WP_144002035.1">
    <property type="nucleotide sequence ID" value="NZ_CP040916.1"/>
</dbReference>
<dbReference type="Proteomes" id="UP000316806">
    <property type="component" value="Chromosome"/>
</dbReference>
<reference evidence="1 2" key="1">
    <citation type="journal article" date="2019" name="J. Ind. Microbiol. Biotechnol.">
        <title>The complete genomic sequence of Streptomyces spectabilis NRRL-2792 and identification of secondary metabolite biosynthetic gene clusters.</title>
        <authorList>
            <person name="Sinha A."/>
            <person name="Phillips-Salemka S."/>
            <person name="Niraula T.A."/>
            <person name="Short K.A."/>
            <person name="Niraula N.P."/>
        </authorList>
    </citation>
    <scope>NUCLEOTIDE SEQUENCE [LARGE SCALE GENOMIC DNA]</scope>
    <source>
        <strain evidence="1 2">NRRL 2792</strain>
    </source>
</reference>
<accession>A0A516R3N4</accession>
<dbReference type="EMBL" id="CP040916">
    <property type="protein sequence ID" value="QDQ10252.1"/>
    <property type="molecule type" value="Genomic_DNA"/>
</dbReference>